<sequence length="64" mass="7172">MAHQTVYRVPIFNMEQRTSLTEYSRFEIVLYAQSLIEVAASDPPLQPSIGLGVYGRATKVSKRG</sequence>
<dbReference type="EMBL" id="OX458333">
    <property type="protein sequence ID" value="CAI8947558.1"/>
    <property type="molecule type" value="Genomic_DNA"/>
</dbReference>
<protein>
    <submittedName>
        <fullName evidence="1">Uncharacterized protein</fullName>
    </submittedName>
</protein>
<evidence type="ECO:0000313" key="2">
    <source>
        <dbReference type="Proteomes" id="UP001162030"/>
    </source>
</evidence>
<reference evidence="1 2" key="1">
    <citation type="submission" date="2023-03" db="EMBL/GenBank/DDBJ databases">
        <authorList>
            <person name="Pearce D."/>
        </authorList>
    </citation>
    <scope>NUCLEOTIDE SEQUENCE [LARGE SCALE GENOMIC DNA]</scope>
    <source>
        <strain evidence="1">Msz</strain>
    </source>
</reference>
<gene>
    <name evidence="1" type="ORF">MSZNOR_4374</name>
</gene>
<proteinExistence type="predicted"/>
<organism evidence="1 2">
    <name type="scientific">Methylocaldum szegediense</name>
    <dbReference type="NCBI Taxonomy" id="73780"/>
    <lineage>
        <taxon>Bacteria</taxon>
        <taxon>Pseudomonadati</taxon>
        <taxon>Pseudomonadota</taxon>
        <taxon>Gammaproteobacteria</taxon>
        <taxon>Methylococcales</taxon>
        <taxon>Methylococcaceae</taxon>
        <taxon>Methylocaldum</taxon>
    </lineage>
</organism>
<name>A0ABN8X8T8_9GAMM</name>
<keyword evidence="2" id="KW-1185">Reference proteome</keyword>
<dbReference type="Proteomes" id="UP001162030">
    <property type="component" value="Chromosome"/>
</dbReference>
<evidence type="ECO:0000313" key="1">
    <source>
        <dbReference type="EMBL" id="CAI8947558.1"/>
    </source>
</evidence>
<accession>A0ABN8X8T8</accession>